<name>A0AA38G0J6_TAXCH</name>
<sequence length="112" mass="12950">INAFVHCYVAVRGIATLYDLSDDICRHERVEDFERLGLGPLVRHPLIVHYFEPSGDTVTTFKIKTENIVSYLSDYLYTYHDKEVLVGDFLSFVAKKRKVSSPQQLCIRIQNL</sequence>
<organism evidence="1 2">
    <name type="scientific">Taxus chinensis</name>
    <name type="common">Chinese yew</name>
    <name type="synonym">Taxus wallichiana var. chinensis</name>
    <dbReference type="NCBI Taxonomy" id="29808"/>
    <lineage>
        <taxon>Eukaryota</taxon>
        <taxon>Viridiplantae</taxon>
        <taxon>Streptophyta</taxon>
        <taxon>Embryophyta</taxon>
        <taxon>Tracheophyta</taxon>
        <taxon>Spermatophyta</taxon>
        <taxon>Pinopsida</taxon>
        <taxon>Pinidae</taxon>
        <taxon>Conifers II</taxon>
        <taxon>Cupressales</taxon>
        <taxon>Taxaceae</taxon>
        <taxon>Taxus</taxon>
    </lineage>
</organism>
<evidence type="ECO:0000313" key="1">
    <source>
        <dbReference type="EMBL" id="KAH9313380.1"/>
    </source>
</evidence>
<gene>
    <name evidence="1" type="ORF">KI387_028415</name>
</gene>
<keyword evidence="2" id="KW-1185">Reference proteome</keyword>
<protein>
    <submittedName>
        <fullName evidence="1">Uncharacterized protein</fullName>
    </submittedName>
</protein>
<reference evidence="1 2" key="1">
    <citation type="journal article" date="2021" name="Nat. Plants">
        <title>The Taxus genome provides insights into paclitaxel biosynthesis.</title>
        <authorList>
            <person name="Xiong X."/>
            <person name="Gou J."/>
            <person name="Liao Q."/>
            <person name="Li Y."/>
            <person name="Zhou Q."/>
            <person name="Bi G."/>
            <person name="Li C."/>
            <person name="Du R."/>
            <person name="Wang X."/>
            <person name="Sun T."/>
            <person name="Guo L."/>
            <person name="Liang H."/>
            <person name="Lu P."/>
            <person name="Wu Y."/>
            <person name="Zhang Z."/>
            <person name="Ro D.K."/>
            <person name="Shang Y."/>
            <person name="Huang S."/>
            <person name="Yan J."/>
        </authorList>
    </citation>
    <scope>NUCLEOTIDE SEQUENCE [LARGE SCALE GENOMIC DNA]</scope>
    <source>
        <strain evidence="1">Ta-2019</strain>
    </source>
</reference>
<accession>A0AA38G0J6</accession>
<dbReference type="EMBL" id="JAHRHJ020000006">
    <property type="protein sequence ID" value="KAH9313380.1"/>
    <property type="molecule type" value="Genomic_DNA"/>
</dbReference>
<dbReference type="AlphaFoldDB" id="A0AA38G0J6"/>
<feature type="non-terminal residue" evidence="1">
    <location>
        <position position="1"/>
    </location>
</feature>
<evidence type="ECO:0000313" key="2">
    <source>
        <dbReference type="Proteomes" id="UP000824469"/>
    </source>
</evidence>
<comment type="caution">
    <text evidence="1">The sequence shown here is derived from an EMBL/GenBank/DDBJ whole genome shotgun (WGS) entry which is preliminary data.</text>
</comment>
<dbReference type="Proteomes" id="UP000824469">
    <property type="component" value="Unassembled WGS sequence"/>
</dbReference>
<proteinExistence type="predicted"/>
<feature type="non-terminal residue" evidence="1">
    <location>
        <position position="112"/>
    </location>
</feature>